<dbReference type="InterPro" id="IPR002125">
    <property type="entry name" value="CMP_dCMP_dom"/>
</dbReference>
<dbReference type="InterPro" id="IPR016193">
    <property type="entry name" value="Cytidine_deaminase-like"/>
</dbReference>
<feature type="domain" description="CMP/dCMP-type deaminase" evidence="1">
    <location>
        <begin position="8"/>
        <end position="123"/>
    </location>
</feature>
<dbReference type="Proteomes" id="UP001500393">
    <property type="component" value="Unassembled WGS sequence"/>
</dbReference>
<organism evidence="2 3">
    <name type="scientific">Kribbella sancticallisti</name>
    <dbReference type="NCBI Taxonomy" id="460087"/>
    <lineage>
        <taxon>Bacteria</taxon>
        <taxon>Bacillati</taxon>
        <taxon>Actinomycetota</taxon>
        <taxon>Actinomycetes</taxon>
        <taxon>Propionibacteriales</taxon>
        <taxon>Kribbellaceae</taxon>
        <taxon>Kribbella</taxon>
    </lineage>
</organism>
<evidence type="ECO:0000313" key="3">
    <source>
        <dbReference type="Proteomes" id="UP001500393"/>
    </source>
</evidence>
<dbReference type="EMBL" id="BAAAOS010000059">
    <property type="protein sequence ID" value="GAA1610863.1"/>
    <property type="molecule type" value="Genomic_DNA"/>
</dbReference>
<proteinExistence type="predicted"/>
<dbReference type="Pfam" id="PF00383">
    <property type="entry name" value="dCMP_cyt_deam_1"/>
    <property type="match status" value="1"/>
</dbReference>
<evidence type="ECO:0000259" key="1">
    <source>
        <dbReference type="PROSITE" id="PS51747"/>
    </source>
</evidence>
<name>A0ABN2ENZ8_9ACTN</name>
<dbReference type="Gene3D" id="3.40.140.10">
    <property type="entry name" value="Cytidine Deaminase, domain 2"/>
    <property type="match status" value="1"/>
</dbReference>
<comment type="caution">
    <text evidence="2">The sequence shown here is derived from an EMBL/GenBank/DDBJ whole genome shotgun (WGS) entry which is preliminary data.</text>
</comment>
<dbReference type="RefSeq" id="WP_344221644.1">
    <property type="nucleotide sequence ID" value="NZ_BAAAOS010000059.1"/>
</dbReference>
<gene>
    <name evidence="2" type="ORF">GCM10009789_76590</name>
</gene>
<keyword evidence="3" id="KW-1185">Reference proteome</keyword>
<dbReference type="PANTHER" id="PTHR11079">
    <property type="entry name" value="CYTOSINE DEAMINASE FAMILY MEMBER"/>
    <property type="match status" value="1"/>
</dbReference>
<accession>A0ABN2ENZ8</accession>
<protein>
    <recommendedName>
        <fullName evidence="1">CMP/dCMP-type deaminase domain-containing protein</fullName>
    </recommendedName>
</protein>
<dbReference type="PANTHER" id="PTHR11079:SF161">
    <property type="entry name" value="CMP_DCMP-TYPE DEAMINASE DOMAIN-CONTAINING PROTEIN"/>
    <property type="match status" value="1"/>
</dbReference>
<dbReference type="SUPFAM" id="SSF53927">
    <property type="entry name" value="Cytidine deaminase-like"/>
    <property type="match status" value="1"/>
</dbReference>
<dbReference type="CDD" id="cd01285">
    <property type="entry name" value="nucleoside_deaminase"/>
    <property type="match status" value="1"/>
</dbReference>
<evidence type="ECO:0000313" key="2">
    <source>
        <dbReference type="EMBL" id="GAA1610863.1"/>
    </source>
</evidence>
<sequence>MDERRLPAGSQQFVALAVKLAVENVDRGQRPYGAVVVRDGEVIGEGVNTVLRDGDPTAHAETEAVRQACQRTGSRDLSEAYVASSCKPCEMCQAVTRLARIDLVLYAGLSGGGPDLPDLAVLSAPDPSAQEPFARFALLELPMLD</sequence>
<reference evidence="2 3" key="1">
    <citation type="journal article" date="2019" name="Int. J. Syst. Evol. Microbiol.">
        <title>The Global Catalogue of Microorganisms (GCM) 10K type strain sequencing project: providing services to taxonomists for standard genome sequencing and annotation.</title>
        <authorList>
            <consortium name="The Broad Institute Genomics Platform"/>
            <consortium name="The Broad Institute Genome Sequencing Center for Infectious Disease"/>
            <person name="Wu L."/>
            <person name="Ma J."/>
        </authorList>
    </citation>
    <scope>NUCLEOTIDE SEQUENCE [LARGE SCALE GENOMIC DNA]</scope>
    <source>
        <strain evidence="2 3">JCM 14969</strain>
    </source>
</reference>
<dbReference type="PROSITE" id="PS51747">
    <property type="entry name" value="CYT_DCMP_DEAMINASES_2"/>
    <property type="match status" value="1"/>
</dbReference>